<keyword evidence="2" id="KW-0614">Plasmid</keyword>
<reference evidence="2" key="1">
    <citation type="submission" date="2015-03" db="EMBL/GenBank/DDBJ databases">
        <title>MIGS Cultured Bacterial/Archaeal sample from Brevibacillus laterosporus.</title>
        <authorList>
            <person name="Zeng D."/>
            <person name="Zhu L."/>
            <person name="Dong G."/>
            <person name="Ye W."/>
            <person name="Ren D."/>
            <person name="Wu L."/>
            <person name="Xu J."/>
            <person name="Li G."/>
            <person name="Guo L."/>
        </authorList>
    </citation>
    <scope>NUCLEOTIDE SEQUENCE</scope>
    <source>
        <strain evidence="2">B9</strain>
        <plasmid evidence="2">unnamed2</plasmid>
    </source>
</reference>
<dbReference type="RefSeq" id="WP_031415679.1">
    <property type="nucleotide sequence ID" value="NZ_CP011076.1"/>
</dbReference>
<dbReference type="Gene3D" id="1.10.1200.10">
    <property type="entry name" value="ACP-like"/>
    <property type="match status" value="1"/>
</dbReference>
<geneLocation type="plasmid" evidence="2">
    <name>unnamed2</name>
</geneLocation>
<name>A0A0F7C248_BRELA</name>
<proteinExistence type="predicted"/>
<dbReference type="PROSITE" id="PS50075">
    <property type="entry name" value="CARRIER"/>
    <property type="match status" value="1"/>
</dbReference>
<dbReference type="InterPro" id="IPR009081">
    <property type="entry name" value="PP-bd_ACP"/>
</dbReference>
<dbReference type="Pfam" id="PF00550">
    <property type="entry name" value="PP-binding"/>
    <property type="match status" value="1"/>
</dbReference>
<feature type="domain" description="Carrier" evidence="1">
    <location>
        <begin position="1"/>
        <end position="80"/>
    </location>
</feature>
<accession>A0A0F7C248</accession>
<sequence length="84" mass="9829">MTAREKIRHFIEKNLVIFDDHVEFSDEDNIFELGFVNSLFAMKMLSFVEEEFNITIDNDELDLINFSSVSNIVRLIEKKVGTKV</sequence>
<organism evidence="2">
    <name type="scientific">Brevibacillus laterosporus</name>
    <name type="common">Bacillus laterosporus</name>
    <dbReference type="NCBI Taxonomy" id="1465"/>
    <lineage>
        <taxon>Bacteria</taxon>
        <taxon>Bacillati</taxon>
        <taxon>Bacillota</taxon>
        <taxon>Bacilli</taxon>
        <taxon>Bacillales</taxon>
        <taxon>Paenibacillaceae</taxon>
        <taxon>Brevibacillus</taxon>
    </lineage>
</organism>
<gene>
    <name evidence="2" type="ORF">EX87_22685</name>
</gene>
<dbReference type="InterPro" id="IPR036736">
    <property type="entry name" value="ACP-like_sf"/>
</dbReference>
<evidence type="ECO:0000259" key="1">
    <source>
        <dbReference type="PROSITE" id="PS50075"/>
    </source>
</evidence>
<evidence type="ECO:0000313" key="2">
    <source>
        <dbReference type="EMBL" id="AKF96332.1"/>
    </source>
</evidence>
<dbReference type="SUPFAM" id="SSF47336">
    <property type="entry name" value="ACP-like"/>
    <property type="match status" value="1"/>
</dbReference>
<dbReference type="AlphaFoldDB" id="A0A0F7C248"/>
<dbReference type="EMBL" id="CP011076">
    <property type="protein sequence ID" value="AKF96332.1"/>
    <property type="molecule type" value="Genomic_DNA"/>
</dbReference>
<protein>
    <submittedName>
        <fullName evidence="2">Acyl carrier protein</fullName>
    </submittedName>
</protein>